<keyword evidence="6 10" id="KW-0378">Hydrolase</keyword>
<protein>
    <recommendedName>
        <fullName evidence="10">Endo-chitosanase</fullName>
        <ecNumber evidence="10">3.2.1.132</ecNumber>
    </recommendedName>
</protein>
<comment type="catalytic activity">
    <reaction evidence="1 10">
        <text>Endohydrolysis of beta-(1-&gt;4)-linkages between D-glucosamine residues in a partly acetylated chitosan.</text>
        <dbReference type="EC" id="3.2.1.132"/>
    </reaction>
</comment>
<keyword evidence="8 10" id="KW-0326">Glycosidase</keyword>
<dbReference type="GO" id="GO:0000272">
    <property type="term" value="P:polysaccharide catabolic process"/>
    <property type="evidence" value="ECO:0007669"/>
    <property type="project" value="UniProtKB-KW"/>
</dbReference>
<comment type="similarity">
    <text evidence="3 10">Belongs to the glycosyl hydrolase 75 family.</text>
</comment>
<dbReference type="EC" id="3.2.1.132" evidence="10"/>
<keyword evidence="7" id="KW-0119">Carbohydrate metabolism</keyword>
<dbReference type="PANTHER" id="PTHR42061:SF6">
    <property type="entry name" value="ENDO-CHITOSANASE"/>
    <property type="match status" value="1"/>
</dbReference>
<dbReference type="Pfam" id="PF07335">
    <property type="entry name" value="Glyco_hydro_75"/>
    <property type="match status" value="1"/>
</dbReference>
<comment type="function">
    <text evidence="10">Chitosanase catalyzing the endo-type cleavage of chitosan, the deacylated form of chitin. Chitosanase may be crucial in the degradation of the deacetylated portion of chitin in the fungal cell wall.</text>
</comment>
<dbReference type="AlphaFoldDB" id="A0A1L9S2G4"/>
<dbReference type="PANTHER" id="PTHR42061">
    <property type="entry name" value="ENDO-CHITOSANASE"/>
    <property type="match status" value="1"/>
</dbReference>
<proteinExistence type="inferred from homology"/>
<evidence type="ECO:0000313" key="11">
    <source>
        <dbReference type="EMBL" id="OJJ41344.1"/>
    </source>
</evidence>
<organism evidence="11 12">
    <name type="scientific">Aspergillus wentii DTO 134E9</name>
    <dbReference type="NCBI Taxonomy" id="1073089"/>
    <lineage>
        <taxon>Eukaryota</taxon>
        <taxon>Fungi</taxon>
        <taxon>Dikarya</taxon>
        <taxon>Ascomycota</taxon>
        <taxon>Pezizomycotina</taxon>
        <taxon>Eurotiomycetes</taxon>
        <taxon>Eurotiomycetidae</taxon>
        <taxon>Eurotiales</taxon>
        <taxon>Aspergillaceae</taxon>
        <taxon>Aspergillus</taxon>
        <taxon>Aspergillus subgen. Cremei</taxon>
    </lineage>
</organism>
<dbReference type="GO" id="GO:0016977">
    <property type="term" value="F:chitosanase activity"/>
    <property type="evidence" value="ECO:0007669"/>
    <property type="project" value="UniProtKB-EC"/>
</dbReference>
<comment type="subcellular location">
    <subcellularLocation>
        <location evidence="2 10">Secreted</location>
    </subcellularLocation>
</comment>
<dbReference type="VEuPathDB" id="FungiDB:ASPWEDRAFT_34863"/>
<accession>A0A1L9S2G4</accession>
<keyword evidence="4" id="KW-0964">Secreted</keyword>
<name>A0A1L9S2G4_ASPWE</name>
<keyword evidence="9 10" id="KW-0624">Polysaccharide degradation</keyword>
<feature type="signal peptide" evidence="10">
    <location>
        <begin position="1"/>
        <end position="20"/>
    </location>
</feature>
<evidence type="ECO:0000256" key="7">
    <source>
        <dbReference type="ARBA" id="ARBA00023277"/>
    </source>
</evidence>
<evidence type="ECO:0000256" key="1">
    <source>
        <dbReference type="ARBA" id="ARBA00000405"/>
    </source>
</evidence>
<evidence type="ECO:0000256" key="4">
    <source>
        <dbReference type="ARBA" id="ARBA00022525"/>
    </source>
</evidence>
<reference evidence="12" key="1">
    <citation type="journal article" date="2017" name="Genome Biol.">
        <title>Comparative genomics reveals high biological diversity and specific adaptations in the industrially and medically important fungal genus Aspergillus.</title>
        <authorList>
            <person name="de Vries R.P."/>
            <person name="Riley R."/>
            <person name="Wiebenga A."/>
            <person name="Aguilar-Osorio G."/>
            <person name="Amillis S."/>
            <person name="Uchima C.A."/>
            <person name="Anderluh G."/>
            <person name="Asadollahi M."/>
            <person name="Askin M."/>
            <person name="Barry K."/>
            <person name="Battaglia E."/>
            <person name="Bayram O."/>
            <person name="Benocci T."/>
            <person name="Braus-Stromeyer S.A."/>
            <person name="Caldana C."/>
            <person name="Canovas D."/>
            <person name="Cerqueira G.C."/>
            <person name="Chen F."/>
            <person name="Chen W."/>
            <person name="Choi C."/>
            <person name="Clum A."/>
            <person name="Dos Santos R.A."/>
            <person name="Damasio A.R."/>
            <person name="Diallinas G."/>
            <person name="Emri T."/>
            <person name="Fekete E."/>
            <person name="Flipphi M."/>
            <person name="Freyberg S."/>
            <person name="Gallo A."/>
            <person name="Gournas C."/>
            <person name="Habgood R."/>
            <person name="Hainaut M."/>
            <person name="Harispe M.L."/>
            <person name="Henrissat B."/>
            <person name="Hilden K.S."/>
            <person name="Hope R."/>
            <person name="Hossain A."/>
            <person name="Karabika E."/>
            <person name="Karaffa L."/>
            <person name="Karanyi Z."/>
            <person name="Krasevec N."/>
            <person name="Kuo A."/>
            <person name="Kusch H."/>
            <person name="LaButti K."/>
            <person name="Lagendijk E.L."/>
            <person name="Lapidus A."/>
            <person name="Levasseur A."/>
            <person name="Lindquist E."/>
            <person name="Lipzen A."/>
            <person name="Logrieco A.F."/>
            <person name="MacCabe A."/>
            <person name="Maekelae M.R."/>
            <person name="Malavazi I."/>
            <person name="Melin P."/>
            <person name="Meyer V."/>
            <person name="Mielnichuk N."/>
            <person name="Miskei M."/>
            <person name="Molnar A.P."/>
            <person name="Mule G."/>
            <person name="Ngan C.Y."/>
            <person name="Orejas M."/>
            <person name="Orosz E."/>
            <person name="Ouedraogo J.P."/>
            <person name="Overkamp K.M."/>
            <person name="Park H.-S."/>
            <person name="Perrone G."/>
            <person name="Piumi F."/>
            <person name="Punt P.J."/>
            <person name="Ram A.F."/>
            <person name="Ramon A."/>
            <person name="Rauscher S."/>
            <person name="Record E."/>
            <person name="Riano-Pachon D.M."/>
            <person name="Robert V."/>
            <person name="Roehrig J."/>
            <person name="Ruller R."/>
            <person name="Salamov A."/>
            <person name="Salih N.S."/>
            <person name="Samson R.A."/>
            <person name="Sandor E."/>
            <person name="Sanguinetti M."/>
            <person name="Schuetze T."/>
            <person name="Sepcic K."/>
            <person name="Shelest E."/>
            <person name="Sherlock G."/>
            <person name="Sophianopoulou V."/>
            <person name="Squina F.M."/>
            <person name="Sun H."/>
            <person name="Susca A."/>
            <person name="Todd R.B."/>
            <person name="Tsang A."/>
            <person name="Unkles S.E."/>
            <person name="van de Wiele N."/>
            <person name="van Rossen-Uffink D."/>
            <person name="Oliveira J.V."/>
            <person name="Vesth T.C."/>
            <person name="Visser J."/>
            <person name="Yu J.-H."/>
            <person name="Zhou M."/>
            <person name="Andersen M.R."/>
            <person name="Archer D.B."/>
            <person name="Baker S.E."/>
            <person name="Benoit I."/>
            <person name="Brakhage A.A."/>
            <person name="Braus G.H."/>
            <person name="Fischer R."/>
            <person name="Frisvad J.C."/>
            <person name="Goldman G.H."/>
            <person name="Houbraken J."/>
            <person name="Oakley B."/>
            <person name="Pocsi I."/>
            <person name="Scazzocchio C."/>
            <person name="Seiboth B."/>
            <person name="vanKuyk P.A."/>
            <person name="Wortman J."/>
            <person name="Dyer P.S."/>
            <person name="Grigoriev I.V."/>
        </authorList>
    </citation>
    <scope>NUCLEOTIDE SEQUENCE [LARGE SCALE GENOMIC DNA]</scope>
    <source>
        <strain evidence="12">DTO 134E9</strain>
    </source>
</reference>
<evidence type="ECO:0000313" key="12">
    <source>
        <dbReference type="Proteomes" id="UP000184383"/>
    </source>
</evidence>
<evidence type="ECO:0000256" key="5">
    <source>
        <dbReference type="ARBA" id="ARBA00022729"/>
    </source>
</evidence>
<evidence type="ECO:0000256" key="3">
    <source>
        <dbReference type="ARBA" id="ARBA00007799"/>
    </source>
</evidence>
<evidence type="ECO:0000256" key="9">
    <source>
        <dbReference type="ARBA" id="ARBA00023326"/>
    </source>
</evidence>
<evidence type="ECO:0000256" key="6">
    <source>
        <dbReference type="ARBA" id="ARBA00022801"/>
    </source>
</evidence>
<sequence>MLSLFNTILIWILLITTIHTRSVPPNVRSFYNKVKNKPCTHPIKTGFRDGHGNSGITYCGDHKGLVYLTGDMDVGCDGFDNTEGKCTNDPSGQSNTAFQDTVRQHGISDLKANIHSYIVFGNTGATPSFNPQSVGMKPLSVMLVVCNNQLFYGVWGDTNHGVETGEASISLATACFPRDSITADQGHTDHDVLYIGFTGKGTIPGKRGAKWRAKSFKEFEASLARIGDKLVKRV</sequence>
<dbReference type="OrthoDB" id="4756206at2759"/>
<evidence type="ECO:0000256" key="10">
    <source>
        <dbReference type="RuleBase" id="RU361208"/>
    </source>
</evidence>
<dbReference type="GO" id="GO:0005576">
    <property type="term" value="C:extracellular region"/>
    <property type="evidence" value="ECO:0007669"/>
    <property type="project" value="UniProtKB-SubCell"/>
</dbReference>
<feature type="chain" id="PRO_5011823322" description="Endo-chitosanase" evidence="10">
    <location>
        <begin position="21"/>
        <end position="234"/>
    </location>
</feature>
<keyword evidence="12" id="KW-1185">Reference proteome</keyword>
<dbReference type="InterPro" id="IPR009939">
    <property type="entry name" value="Chitosanase_fungal"/>
</dbReference>
<gene>
    <name evidence="11" type="ORF">ASPWEDRAFT_34863</name>
</gene>
<dbReference type="GeneID" id="63749957"/>
<keyword evidence="5 10" id="KW-0732">Signal</keyword>
<dbReference type="EMBL" id="KV878209">
    <property type="protein sequence ID" value="OJJ41344.1"/>
    <property type="molecule type" value="Genomic_DNA"/>
</dbReference>
<dbReference type="Proteomes" id="UP000184383">
    <property type="component" value="Unassembled WGS sequence"/>
</dbReference>
<evidence type="ECO:0000256" key="2">
    <source>
        <dbReference type="ARBA" id="ARBA00004613"/>
    </source>
</evidence>
<evidence type="ECO:0000256" key="8">
    <source>
        <dbReference type="ARBA" id="ARBA00023295"/>
    </source>
</evidence>
<dbReference type="RefSeq" id="XP_040695020.1">
    <property type="nucleotide sequence ID" value="XM_040834109.1"/>
</dbReference>